<dbReference type="HAMAP" id="MF_00849">
    <property type="entry name" value="BipA"/>
    <property type="match status" value="1"/>
</dbReference>
<dbReference type="InterPro" id="IPR048876">
    <property type="entry name" value="BipA_C"/>
</dbReference>
<dbReference type="InterPro" id="IPR000795">
    <property type="entry name" value="T_Tr_GTP-bd_dom"/>
</dbReference>
<dbReference type="Gene3D" id="3.40.50.300">
    <property type="entry name" value="P-loop containing nucleotide triphosphate hydrolases"/>
    <property type="match status" value="1"/>
</dbReference>
<keyword evidence="3" id="KW-0699">rRNA-binding</keyword>
<proteinExistence type="inferred from homology"/>
<dbReference type="PRINTS" id="PR00315">
    <property type="entry name" value="ELONGATNFCT"/>
</dbReference>
<accession>A0A7Z9A662</accession>
<comment type="function">
    <text evidence="3">A 50S ribosomal subunit assembly protein with GTPase activity, required for 50S subunit assembly at low temperatures, may also play a role in translation. Binds GTP and analogs. Binds the 70S ribosome between the 30S and 50S subunits, in a similar position as ribosome-bound EF-G; it contacts a number of ribosomal proteins, both rRNAs and the A-site tRNA.</text>
</comment>
<dbReference type="FunFam" id="3.30.70.870:FF:000003">
    <property type="entry name" value="GTP-binding protein TypA"/>
    <property type="match status" value="1"/>
</dbReference>
<evidence type="ECO:0000256" key="1">
    <source>
        <dbReference type="ARBA" id="ARBA00022741"/>
    </source>
</evidence>
<dbReference type="InterPro" id="IPR000640">
    <property type="entry name" value="EFG_V-like"/>
</dbReference>
<feature type="domain" description="Tr-type G" evidence="4">
    <location>
        <begin position="75"/>
        <end position="292"/>
    </location>
</feature>
<dbReference type="GO" id="GO:0005829">
    <property type="term" value="C:cytosol"/>
    <property type="evidence" value="ECO:0007669"/>
    <property type="project" value="TreeGrafter"/>
</dbReference>
<dbReference type="NCBIfam" id="TIGR00231">
    <property type="entry name" value="small_GTP"/>
    <property type="match status" value="1"/>
</dbReference>
<dbReference type="EMBL" id="LR134479">
    <property type="protein sequence ID" value="VEI23587.1"/>
    <property type="molecule type" value="Genomic_DNA"/>
</dbReference>
<reference evidence="5 6" key="1">
    <citation type="submission" date="2018-12" db="EMBL/GenBank/DDBJ databases">
        <authorList>
            <consortium name="Pathogen Informatics"/>
        </authorList>
    </citation>
    <scope>NUCLEOTIDE SEQUENCE [LARGE SCALE GENOMIC DNA]</scope>
    <source>
        <strain evidence="5 6">NCTC10207</strain>
    </source>
</reference>
<dbReference type="GO" id="GO:0019843">
    <property type="term" value="F:rRNA binding"/>
    <property type="evidence" value="ECO:0007669"/>
    <property type="project" value="UniProtKB-KW"/>
</dbReference>
<dbReference type="CDD" id="cd03710">
    <property type="entry name" value="BipA_TypA_C"/>
    <property type="match status" value="1"/>
</dbReference>
<evidence type="ECO:0000259" key="4">
    <source>
        <dbReference type="PROSITE" id="PS51722"/>
    </source>
</evidence>
<dbReference type="SUPFAM" id="SSF50447">
    <property type="entry name" value="Translation proteins"/>
    <property type="match status" value="1"/>
</dbReference>
<dbReference type="GO" id="GO:0003924">
    <property type="term" value="F:GTPase activity"/>
    <property type="evidence" value="ECO:0007669"/>
    <property type="project" value="UniProtKB-UniRule"/>
</dbReference>
<keyword evidence="1 3" id="KW-0547">Nucleotide-binding</keyword>
<dbReference type="InterPro" id="IPR047041">
    <property type="entry name" value="BipA_GTP-bd_dom"/>
</dbReference>
<keyword evidence="3" id="KW-0690">Ribosome biogenesis</keyword>
<dbReference type="Proteomes" id="UP000282386">
    <property type="component" value="Chromosome"/>
</dbReference>
<name>A0A7Z9A662_9MICC</name>
<dbReference type="Gene3D" id="2.40.30.10">
    <property type="entry name" value="Translation factors"/>
    <property type="match status" value="1"/>
</dbReference>
<dbReference type="SMART" id="SM00838">
    <property type="entry name" value="EFG_C"/>
    <property type="match status" value="1"/>
</dbReference>
<dbReference type="PANTHER" id="PTHR42908:SF8">
    <property type="entry name" value="TR-TYPE G DOMAIN-CONTAINING PROTEIN"/>
    <property type="match status" value="1"/>
</dbReference>
<dbReference type="Gene3D" id="3.30.70.240">
    <property type="match status" value="1"/>
</dbReference>
<dbReference type="InterPro" id="IPR047043">
    <property type="entry name" value="BipA_III"/>
</dbReference>
<dbReference type="InterPro" id="IPR004161">
    <property type="entry name" value="EFTu-like_2"/>
</dbReference>
<dbReference type="InterPro" id="IPR047042">
    <property type="entry name" value="BipA_II"/>
</dbReference>
<comment type="subunit">
    <text evidence="3">Monomer.</text>
</comment>
<gene>
    <name evidence="5" type="primary">typA</name>
    <name evidence="3" type="synonym">bipA</name>
    <name evidence="5" type="ORF">NCTC10207_01626</name>
</gene>
<comment type="similarity">
    <text evidence="3">Belongs to the TRAFAC class translation factor GTPase superfamily. Classic translation factor GTPase family. BipA subfamily.</text>
</comment>
<dbReference type="PROSITE" id="PS00301">
    <property type="entry name" value="G_TR_1"/>
    <property type="match status" value="1"/>
</dbReference>
<comment type="catalytic activity">
    <reaction evidence="3">
        <text>GTP + H2O = GDP + phosphate + H(+)</text>
        <dbReference type="Rhea" id="RHEA:19669"/>
        <dbReference type="ChEBI" id="CHEBI:15377"/>
        <dbReference type="ChEBI" id="CHEBI:15378"/>
        <dbReference type="ChEBI" id="CHEBI:37565"/>
        <dbReference type="ChEBI" id="CHEBI:43474"/>
        <dbReference type="ChEBI" id="CHEBI:58189"/>
    </reaction>
</comment>
<dbReference type="GO" id="GO:0000027">
    <property type="term" value="P:ribosomal large subunit assembly"/>
    <property type="evidence" value="ECO:0007669"/>
    <property type="project" value="UniProtKB-UniRule"/>
</dbReference>
<evidence type="ECO:0000313" key="6">
    <source>
        <dbReference type="Proteomes" id="UP000282386"/>
    </source>
</evidence>
<dbReference type="CDD" id="cd16263">
    <property type="entry name" value="BipA_III"/>
    <property type="match status" value="1"/>
</dbReference>
<dbReference type="Pfam" id="PF00009">
    <property type="entry name" value="GTP_EFTU"/>
    <property type="match status" value="1"/>
</dbReference>
<dbReference type="InterPro" id="IPR009000">
    <property type="entry name" value="Transl_B-barrel_sf"/>
</dbReference>
<keyword evidence="3" id="KW-0820">tRNA-binding</keyword>
<dbReference type="InterPro" id="IPR005225">
    <property type="entry name" value="Small_GTP-bd"/>
</dbReference>
<evidence type="ECO:0000256" key="3">
    <source>
        <dbReference type="HAMAP-Rule" id="MF_00849"/>
    </source>
</evidence>
<dbReference type="FunFam" id="3.30.70.240:FF:000002">
    <property type="entry name" value="GTP-binding protein TypA"/>
    <property type="match status" value="1"/>
</dbReference>
<dbReference type="SUPFAM" id="SSF54980">
    <property type="entry name" value="EF-G C-terminal domain-like"/>
    <property type="match status" value="2"/>
</dbReference>
<dbReference type="AlphaFoldDB" id="A0A7Z9A662"/>
<dbReference type="GO" id="GO:0005525">
    <property type="term" value="F:GTP binding"/>
    <property type="evidence" value="ECO:0007669"/>
    <property type="project" value="UniProtKB-UniRule"/>
</dbReference>
<dbReference type="PROSITE" id="PS51722">
    <property type="entry name" value="G_TR_2"/>
    <property type="match status" value="1"/>
</dbReference>
<dbReference type="InterPro" id="IPR035647">
    <property type="entry name" value="EFG_III/V"/>
</dbReference>
<dbReference type="InterPro" id="IPR006298">
    <property type="entry name" value="BipA"/>
</dbReference>
<dbReference type="SUPFAM" id="SSF52540">
    <property type="entry name" value="P-loop containing nucleoside triphosphate hydrolases"/>
    <property type="match status" value="1"/>
</dbReference>
<evidence type="ECO:0000256" key="2">
    <source>
        <dbReference type="ARBA" id="ARBA00023134"/>
    </source>
</evidence>
<dbReference type="CDD" id="cd03691">
    <property type="entry name" value="BipA_TypA_II"/>
    <property type="match status" value="1"/>
</dbReference>
<dbReference type="GO" id="GO:0000049">
    <property type="term" value="F:tRNA binding"/>
    <property type="evidence" value="ECO:0007669"/>
    <property type="project" value="UniProtKB-KW"/>
</dbReference>
<dbReference type="Gene3D" id="2.40.50.250">
    <property type="entry name" value="bipa protein"/>
    <property type="match status" value="1"/>
</dbReference>
<protein>
    <recommendedName>
        <fullName evidence="3">Large ribosomal subunit assembly factor BipA</fullName>
        <ecNumber evidence="3">3.6.5.-</ecNumber>
    </recommendedName>
    <alternativeName>
        <fullName evidence="3">GTP-binding protein BipA</fullName>
    </alternativeName>
</protein>
<evidence type="ECO:0000313" key="5">
    <source>
        <dbReference type="EMBL" id="VEI23587.1"/>
    </source>
</evidence>
<dbReference type="GO" id="GO:0043022">
    <property type="term" value="F:ribosome binding"/>
    <property type="evidence" value="ECO:0007669"/>
    <property type="project" value="UniProtKB-UniRule"/>
</dbReference>
<feature type="binding site" evidence="3">
    <location>
        <begin position="207"/>
        <end position="210"/>
    </location>
    <ligand>
        <name>GTP</name>
        <dbReference type="ChEBI" id="CHEBI:37565"/>
    </ligand>
</feature>
<dbReference type="CDD" id="cd01891">
    <property type="entry name" value="TypA_BipA"/>
    <property type="match status" value="1"/>
</dbReference>
<comment type="subcellular location">
    <subcellularLocation>
        <location evidence="3">Cytoplasm</location>
    </subcellularLocation>
    <text evidence="3">Binds to ribosomes.</text>
</comment>
<dbReference type="EC" id="3.6.5.-" evidence="3"/>
<dbReference type="Pfam" id="PF21018">
    <property type="entry name" value="BipA_C"/>
    <property type="match status" value="1"/>
</dbReference>
<dbReference type="FunFam" id="2.40.50.250:FF:000001">
    <property type="entry name" value="GTP-binding protein TypA"/>
    <property type="match status" value="1"/>
</dbReference>
<dbReference type="Pfam" id="PF00679">
    <property type="entry name" value="EFG_C"/>
    <property type="match status" value="1"/>
</dbReference>
<dbReference type="GO" id="GO:1990904">
    <property type="term" value="C:ribonucleoprotein complex"/>
    <property type="evidence" value="ECO:0007669"/>
    <property type="project" value="TreeGrafter"/>
</dbReference>
<dbReference type="PANTHER" id="PTHR42908">
    <property type="entry name" value="TRANSLATION ELONGATION FACTOR-RELATED"/>
    <property type="match status" value="1"/>
</dbReference>
<dbReference type="Pfam" id="PF03144">
    <property type="entry name" value="GTP_EFTU_D2"/>
    <property type="match status" value="1"/>
</dbReference>
<dbReference type="InterPro" id="IPR027417">
    <property type="entry name" value="P-loop_NTPase"/>
</dbReference>
<keyword evidence="3" id="KW-0963">Cytoplasm</keyword>
<dbReference type="Gene3D" id="3.30.70.870">
    <property type="entry name" value="Elongation Factor G (Translational Gtpase), domain 3"/>
    <property type="match status" value="1"/>
</dbReference>
<keyword evidence="3" id="KW-0378">Hydrolase</keyword>
<keyword evidence="3" id="KW-0694">RNA-binding</keyword>
<organism evidence="5 6">
    <name type="scientific">Rothia aeria</name>
    <dbReference type="NCBI Taxonomy" id="172042"/>
    <lineage>
        <taxon>Bacteria</taxon>
        <taxon>Bacillati</taxon>
        <taxon>Actinomycetota</taxon>
        <taxon>Actinomycetes</taxon>
        <taxon>Micrococcales</taxon>
        <taxon>Micrococcaceae</taxon>
        <taxon>Rothia</taxon>
    </lineage>
</organism>
<dbReference type="InterPro" id="IPR042116">
    <property type="entry name" value="TypA/BipA_C"/>
</dbReference>
<dbReference type="InterPro" id="IPR031157">
    <property type="entry name" value="G_TR_CS"/>
</dbReference>
<dbReference type="InterPro" id="IPR035651">
    <property type="entry name" value="BipA_V"/>
</dbReference>
<keyword evidence="2 3" id="KW-0342">GTP-binding</keyword>
<sequence>MLETDSRCLRYAGHSLRQVVHWTGKPTTRARLPCPHSGPVPRIRGDALTRRGGQYRTPRFKREKLRMSENTASRPDLRNVAIVAHVDHGKTTIVDAMLKQTHAFSAHADVEDRVMDSGDLEKEKGITILAKNTTVFYDGPSANGETITINVIDTPGHADFGGEVERGLSMVDGVVLLVDASEGPLPQTRFVLRKALAAKLPVILVVNKVDRPDARIDEVVSETMDLLLGLASDLSEEVPDIDLDSVLDVPVVYASGKAGAASLNQPADGALPDNDDLEPLFKTIIEHVPAPTYNPDEVLQAHVTNLDSSPFLGRLALVRIFNGTLKKGQTVAWARQDGNIKNVRISELLATKALERVPAEEAGPGEIVAVAGIEDITIGETLTDAENPKPLPLIKVDDPAISMTIGINTSPMAGRVKGAKVTARQVKDRLDRELIGNVSIKVLPTQRPDAWEVQGRGELALAILVEQMRREGFELTVGKPQVVTKTIDGKLYEPMEHMIIDVPEEHLGAVTQLMAARKGRMENMSNHGTGWVRMEFAVPARGLIGFRTQFLTETRGAGISSSYSIDPEPWAGDIEYRTNGSMIADRAGAVTPYAMINLQERGTFFVEPTSEVYEGMVVGMNSRADDMEVNITKEKKLTNMRSSTADSFENLTPPKKLTLEECLEFAREDECVEVTPEAIRIRKVILDANERVREFRRRARAN</sequence>
<dbReference type="NCBIfam" id="TIGR01394">
    <property type="entry name" value="TypA_BipA"/>
    <property type="match status" value="1"/>
</dbReference>
<feature type="binding site" evidence="3">
    <location>
        <begin position="87"/>
        <end position="92"/>
    </location>
    <ligand>
        <name>GTP</name>
        <dbReference type="ChEBI" id="CHEBI:37565"/>
    </ligand>
</feature>